<evidence type="ECO:0000256" key="9">
    <source>
        <dbReference type="ARBA" id="ARBA00022729"/>
    </source>
</evidence>
<keyword evidence="7" id="KW-0597">Phosphoprotein</keyword>
<keyword evidence="8 24" id="KW-0812">Transmembrane</keyword>
<comment type="similarity">
    <text evidence="4">Belongs to the type II cytokine receptor family.</text>
</comment>
<keyword evidence="11" id="KW-0967">Endosome</keyword>
<dbReference type="PROSITE" id="PS50853">
    <property type="entry name" value="FN3"/>
    <property type="match status" value="1"/>
</dbReference>
<feature type="domain" description="Fibronectin type-III" evidence="26">
    <location>
        <begin position="334"/>
        <end position="434"/>
    </location>
</feature>
<dbReference type="GO" id="GO:0009615">
    <property type="term" value="P:response to virus"/>
    <property type="evidence" value="ECO:0007669"/>
    <property type="project" value="UniProtKB-ARBA"/>
</dbReference>
<organism evidence="27 28">
    <name type="scientific">Sus scrofa</name>
    <name type="common">Pig</name>
    <dbReference type="NCBI Taxonomy" id="9823"/>
    <lineage>
        <taxon>Eukaryota</taxon>
        <taxon>Metazoa</taxon>
        <taxon>Chordata</taxon>
        <taxon>Craniata</taxon>
        <taxon>Vertebrata</taxon>
        <taxon>Euteleostomi</taxon>
        <taxon>Mammalia</taxon>
        <taxon>Eutheria</taxon>
        <taxon>Laurasiatheria</taxon>
        <taxon>Artiodactyla</taxon>
        <taxon>Suina</taxon>
        <taxon>Suidae</taxon>
        <taxon>Sus</taxon>
    </lineage>
</organism>
<dbReference type="GO" id="GO:0009893">
    <property type="term" value="P:positive regulation of metabolic process"/>
    <property type="evidence" value="ECO:0007669"/>
    <property type="project" value="UniProtKB-ARBA"/>
</dbReference>
<keyword evidence="12" id="KW-0832">Ubl conjugation</keyword>
<dbReference type="AlphaFoldDB" id="A0A8D2C6Z9"/>
<dbReference type="CDD" id="cd00063">
    <property type="entry name" value="FN3"/>
    <property type="match status" value="1"/>
</dbReference>
<evidence type="ECO:0000256" key="1">
    <source>
        <dbReference type="ARBA" id="ARBA00004251"/>
    </source>
</evidence>
<evidence type="ECO:0000256" key="21">
    <source>
        <dbReference type="ARBA" id="ARBA00032112"/>
    </source>
</evidence>
<evidence type="ECO:0000256" key="17">
    <source>
        <dbReference type="ARBA" id="ARBA00023170"/>
    </source>
</evidence>
<dbReference type="Ensembl" id="ENSSSCT00065051212.1">
    <property type="protein sequence ID" value="ENSSSCP00065022225.1"/>
    <property type="gene ID" value="ENSSSCG00065037508.1"/>
</dbReference>
<feature type="chain" id="PRO_5034755243" description="Interferon alpha/beta receptor 1" evidence="25">
    <location>
        <begin position="16"/>
        <end position="561"/>
    </location>
</feature>
<dbReference type="GO" id="GO:0005886">
    <property type="term" value="C:plasma membrane"/>
    <property type="evidence" value="ECO:0007669"/>
    <property type="project" value="UniProtKB-SubCell"/>
</dbReference>
<evidence type="ECO:0000256" key="11">
    <source>
        <dbReference type="ARBA" id="ARBA00022753"/>
    </source>
</evidence>
<keyword evidence="6" id="KW-1003">Cell membrane</keyword>
<dbReference type="FunFam" id="2.60.40.10:FF:001548">
    <property type="entry name" value="Interferon receptor 1 isoform 4"/>
    <property type="match status" value="1"/>
</dbReference>
<feature type="region of interest" description="Disordered" evidence="23">
    <location>
        <begin position="521"/>
        <end position="561"/>
    </location>
</feature>
<keyword evidence="17" id="KW-0675">Receptor</keyword>
<feature type="compositionally biased region" description="Basic and acidic residues" evidence="23">
    <location>
        <begin position="551"/>
        <end position="561"/>
    </location>
</feature>
<dbReference type="InterPro" id="IPR013783">
    <property type="entry name" value="Ig-like_fold"/>
</dbReference>
<dbReference type="Gene3D" id="2.60.40.10">
    <property type="entry name" value="Immunoglobulins"/>
    <property type="match status" value="3"/>
</dbReference>
<keyword evidence="13 24" id="KW-1133">Transmembrane helix</keyword>
<comment type="subunit">
    <text evidence="22">Heterodimer with IFNAR2; forming the receptor for type I interferon. Interacts with TYK2. Interacts with STAT1 and STAT2; the interaction requires its phosphorylation at Tyr-482. Interacts (serine-phosphorylated form) with FBXW11, the substrate recognition component of a SCF (SKP1-CUL1-F-box protein) E3 ubiquitin-protein ligase complex. Interacts with SHMT2; this promotes interaction with ABRAXAS2 and the BRISC complex. Interacts with TRIM10; this interaction prevents association between IFNAR1 and TYK2.</text>
</comment>
<dbReference type="PANTHER" id="PTHR20859:SF54">
    <property type="entry name" value="INTERFERON ALPHA_BETA RECEPTOR 1"/>
    <property type="match status" value="1"/>
</dbReference>
<evidence type="ECO:0000256" key="24">
    <source>
        <dbReference type="SAM" id="Phobius"/>
    </source>
</evidence>
<feature type="signal peptide" evidence="25">
    <location>
        <begin position="1"/>
        <end position="15"/>
    </location>
</feature>
<dbReference type="FunFam" id="2.60.40.10:FF:001563">
    <property type="entry name" value="Interferon receptor 1 isoform 4"/>
    <property type="match status" value="1"/>
</dbReference>
<keyword evidence="9 25" id="KW-0732">Signal</keyword>
<dbReference type="Pfam" id="PF01108">
    <property type="entry name" value="Tissue_fac"/>
    <property type="match status" value="2"/>
</dbReference>
<keyword evidence="19" id="KW-0458">Lysosome</keyword>
<evidence type="ECO:0000256" key="3">
    <source>
        <dbReference type="ARBA" id="ARBA00004603"/>
    </source>
</evidence>
<evidence type="ECO:0000256" key="4">
    <source>
        <dbReference type="ARBA" id="ARBA00005399"/>
    </source>
</evidence>
<evidence type="ECO:0000256" key="22">
    <source>
        <dbReference type="ARBA" id="ARBA00064230"/>
    </source>
</evidence>
<evidence type="ECO:0000256" key="10">
    <source>
        <dbReference type="ARBA" id="ARBA00022737"/>
    </source>
</evidence>
<sequence length="561" mass="63490">MLGFLGATTLMLVAGAPWVLPAGGADLRSPENVVVSIIDDNFILKWKSSSESVSNVTFSADYQITGMDNWIKLPGCQYVTSTECNFSSIKLKSVYEKIKLRIRAETGNSTSPWYEVEPFIPFQEGKKKLPGVPIVAQQKRIQLGTMSRHGNSSSLMWSPSLLQEVYKFLKWISNETLPSSTGTMRSRVRLRLLSPALYQLLHVAIFVQHPRKGGVFLEISIANNLVKHHLPSPENLEINAENRVYVLKWNYTYENVTFQAQWLHAFLKKIPEDHSDKWKQIPNCENVKTTHCVFPQNVFTKGIFFIRVQASNGNSTSLWSEEKRFNTEMQTILFPPVINMKPINDASLRVGIGAPKESEDKSVNQLYPLIYEVIFRENTSDTERDVLEKRTDFTFSNLKPLTVYCVKARALIENDRWNRSSVFSDTVCEKTKPGSTSQAWLIAGILSAILLFPAVFYGVKVVSRCINYVFFPSSKPPSTIDEYFAEQPLKNLLLSTSEEQTEICFIVENTNTITTIEETDQIDDNHSRCSSQTNRDSGVYSNEDENSGSKIGEEILRQAAV</sequence>
<evidence type="ECO:0000256" key="20">
    <source>
        <dbReference type="ARBA" id="ARBA00023288"/>
    </source>
</evidence>
<feature type="transmembrane region" description="Helical" evidence="24">
    <location>
        <begin position="439"/>
        <end position="459"/>
    </location>
</feature>
<name>A0A8D2C6Z9_PIG</name>
<evidence type="ECO:0000259" key="26">
    <source>
        <dbReference type="PROSITE" id="PS50853"/>
    </source>
</evidence>
<evidence type="ECO:0000256" key="15">
    <source>
        <dbReference type="ARBA" id="ARBA00023139"/>
    </source>
</evidence>
<dbReference type="GO" id="GO:0019955">
    <property type="term" value="F:cytokine binding"/>
    <property type="evidence" value="ECO:0007669"/>
    <property type="project" value="UniProtKB-ARBA"/>
</dbReference>
<evidence type="ECO:0000256" key="14">
    <source>
        <dbReference type="ARBA" id="ARBA00023136"/>
    </source>
</evidence>
<dbReference type="GO" id="GO:0005770">
    <property type="term" value="C:late endosome"/>
    <property type="evidence" value="ECO:0007669"/>
    <property type="project" value="UniProtKB-SubCell"/>
</dbReference>
<evidence type="ECO:0000313" key="27">
    <source>
        <dbReference type="Ensembl" id="ENSSSCP00065022225.1"/>
    </source>
</evidence>
<evidence type="ECO:0000313" key="28">
    <source>
        <dbReference type="Proteomes" id="UP000694725"/>
    </source>
</evidence>
<dbReference type="InterPro" id="IPR050650">
    <property type="entry name" value="Type-II_Cytokine-TF_Rcpt"/>
</dbReference>
<keyword evidence="15" id="KW-0564">Palmitate</keyword>
<keyword evidence="10" id="KW-0677">Repeat</keyword>
<evidence type="ECO:0000256" key="6">
    <source>
        <dbReference type="ARBA" id="ARBA00022475"/>
    </source>
</evidence>
<dbReference type="FunFam" id="2.60.40.10:FF:000842">
    <property type="entry name" value="Interferon receptor 1 isoform 4"/>
    <property type="match status" value="1"/>
</dbReference>
<dbReference type="InterPro" id="IPR036116">
    <property type="entry name" value="FN3_sf"/>
</dbReference>
<keyword evidence="14 24" id="KW-0472">Membrane</keyword>
<evidence type="ECO:0000256" key="8">
    <source>
        <dbReference type="ARBA" id="ARBA00022692"/>
    </source>
</evidence>
<dbReference type="GO" id="GO:0004905">
    <property type="term" value="F:type I interferon receptor activity"/>
    <property type="evidence" value="ECO:0007669"/>
    <property type="project" value="UniProtKB-ARBA"/>
</dbReference>
<evidence type="ECO:0000256" key="23">
    <source>
        <dbReference type="SAM" id="MobiDB-lite"/>
    </source>
</evidence>
<proteinExistence type="inferred from homology"/>
<evidence type="ECO:0000256" key="7">
    <source>
        <dbReference type="ARBA" id="ARBA00022553"/>
    </source>
</evidence>
<evidence type="ECO:0000256" key="5">
    <source>
        <dbReference type="ARBA" id="ARBA00016784"/>
    </source>
</evidence>
<dbReference type="InterPro" id="IPR003961">
    <property type="entry name" value="FN3_dom"/>
</dbReference>
<evidence type="ECO:0000256" key="2">
    <source>
        <dbReference type="ARBA" id="ARBA00004371"/>
    </source>
</evidence>
<evidence type="ECO:0000256" key="19">
    <source>
        <dbReference type="ARBA" id="ARBA00023228"/>
    </source>
</evidence>
<keyword evidence="20" id="KW-0449">Lipoprotein</keyword>
<evidence type="ECO:0000256" key="13">
    <source>
        <dbReference type="ARBA" id="ARBA00022989"/>
    </source>
</evidence>
<dbReference type="Pfam" id="PF09294">
    <property type="entry name" value="Interfer-bind"/>
    <property type="match status" value="1"/>
</dbReference>
<dbReference type="Proteomes" id="UP000694725">
    <property type="component" value="Unplaced"/>
</dbReference>
<dbReference type="SUPFAM" id="SSF49265">
    <property type="entry name" value="Fibronectin type III"/>
    <property type="match status" value="3"/>
</dbReference>
<feature type="compositionally biased region" description="Polar residues" evidence="23">
    <location>
        <begin position="528"/>
        <end position="540"/>
    </location>
</feature>
<evidence type="ECO:0000256" key="18">
    <source>
        <dbReference type="ARBA" id="ARBA00023180"/>
    </source>
</evidence>
<evidence type="ECO:0000256" key="12">
    <source>
        <dbReference type="ARBA" id="ARBA00022843"/>
    </source>
</evidence>
<dbReference type="PANTHER" id="PTHR20859">
    <property type="entry name" value="INTERFERON/INTERLEUKIN RECEPTOR"/>
    <property type="match status" value="1"/>
</dbReference>
<keyword evidence="16" id="KW-1015">Disulfide bond</keyword>
<keyword evidence="18" id="KW-0325">Glycoprotein</keyword>
<dbReference type="InterPro" id="IPR015373">
    <property type="entry name" value="Interferon/interleukin_rcp_dom"/>
</dbReference>
<accession>A0A8D2C6Z9</accession>
<reference evidence="27" key="1">
    <citation type="submission" date="2025-08" db="UniProtKB">
        <authorList>
            <consortium name="Ensembl"/>
        </authorList>
    </citation>
    <scope>IDENTIFICATION</scope>
</reference>
<dbReference type="GO" id="GO:0005764">
    <property type="term" value="C:lysosome"/>
    <property type="evidence" value="ECO:0007669"/>
    <property type="project" value="UniProtKB-SubCell"/>
</dbReference>
<comment type="subcellular location">
    <subcellularLocation>
        <location evidence="1">Cell membrane</location>
        <topology evidence="1">Single-pass type I membrane protein</topology>
    </subcellularLocation>
    <subcellularLocation>
        <location evidence="3">Late endosome</location>
    </subcellularLocation>
    <subcellularLocation>
        <location evidence="2">Lysosome</location>
    </subcellularLocation>
</comment>
<evidence type="ECO:0000256" key="25">
    <source>
        <dbReference type="SAM" id="SignalP"/>
    </source>
</evidence>
<protein>
    <recommendedName>
        <fullName evidence="5">Interferon alpha/beta receptor 1</fullName>
    </recommendedName>
    <alternativeName>
        <fullName evidence="21">Type I interferon receptor 1</fullName>
    </alternativeName>
</protein>
<evidence type="ECO:0000256" key="16">
    <source>
        <dbReference type="ARBA" id="ARBA00023157"/>
    </source>
</evidence>